<keyword evidence="2" id="KW-0677">Repeat</keyword>
<dbReference type="GO" id="GO:0016020">
    <property type="term" value="C:membrane"/>
    <property type="evidence" value="ECO:0007669"/>
    <property type="project" value="InterPro"/>
</dbReference>
<dbReference type="Pfam" id="PF03160">
    <property type="entry name" value="Calx-beta"/>
    <property type="match status" value="1"/>
</dbReference>
<dbReference type="GO" id="GO:0006508">
    <property type="term" value="P:proteolysis"/>
    <property type="evidence" value="ECO:0007669"/>
    <property type="project" value="InterPro"/>
</dbReference>
<evidence type="ECO:0000256" key="1">
    <source>
        <dbReference type="ARBA" id="ARBA00022729"/>
    </source>
</evidence>
<feature type="domain" description="Peptidase S1" evidence="4">
    <location>
        <begin position="35"/>
        <end position="273"/>
    </location>
</feature>
<dbReference type="GO" id="GO:0004252">
    <property type="term" value="F:serine-type endopeptidase activity"/>
    <property type="evidence" value="ECO:0007669"/>
    <property type="project" value="InterPro"/>
</dbReference>
<keyword evidence="1" id="KW-0732">Signal</keyword>
<evidence type="ECO:0000256" key="2">
    <source>
        <dbReference type="ARBA" id="ARBA00022737"/>
    </source>
</evidence>
<name>A0A1I4SXE0_ECTMO</name>
<dbReference type="Proteomes" id="UP000199556">
    <property type="component" value="Unassembled WGS sequence"/>
</dbReference>
<dbReference type="InterPro" id="IPR003644">
    <property type="entry name" value="Calx_beta"/>
</dbReference>
<evidence type="ECO:0000256" key="3">
    <source>
        <dbReference type="ARBA" id="ARBA00022837"/>
    </source>
</evidence>
<gene>
    <name evidence="5" type="ORF">SAMN05421721_1246</name>
</gene>
<keyword evidence="6" id="KW-1185">Reference proteome</keyword>
<keyword evidence="3" id="KW-0106">Calcium</keyword>
<protein>
    <submittedName>
        <fullName evidence="5">Trypsin</fullName>
    </submittedName>
</protein>
<dbReference type="RefSeq" id="WP_090487598.1">
    <property type="nucleotide sequence ID" value="NZ_FOUO01000024.1"/>
</dbReference>
<dbReference type="InterPro" id="IPR043504">
    <property type="entry name" value="Peptidase_S1_PA_chymotrypsin"/>
</dbReference>
<dbReference type="Gene3D" id="2.40.10.10">
    <property type="entry name" value="Trypsin-like serine proteases"/>
    <property type="match status" value="1"/>
</dbReference>
<dbReference type="SUPFAM" id="SSF50494">
    <property type="entry name" value="Trypsin-like serine proteases"/>
    <property type="match status" value="1"/>
</dbReference>
<sequence>MVTTTHPCNDPRSTASEGAAFDGVVRVSVEGYYGSGVLLQGGRAVLTAAHLFERGLDGVRVRFEVGGQVWTQTAREVLVHPEYDAEDNNRDLALVWLEGAAPVGAARHGLYREADEVGQVFTLAGYGLPGTGEEGAWEDYDGEPLRLQAGNRFDADVGVLVDAVGGSLAWAPEPGTQLIADFDNGASAHDASGILMGRYDQGLGPEEGMIAPGDSGGPALIGDRVAGIASYLASLSRHGVEPDVDGLANSSFGEVMAFQRVSREQEWIDRALRSRHPDAPTRPGEVEQAVTEGDDGTSLAWFLLEFTGVRETPDAWVSVDFETRDGTAEAGSDYLPVSGRLVLYPGEDHAAIPVEVVGDTRPEPDETFHLAVFNPEGGGFGPGVEELIATRTIVDEDGFWG</sequence>
<organism evidence="5 6">
    <name type="scientific">Ectothiorhodospira mobilis</name>
    <dbReference type="NCBI Taxonomy" id="195064"/>
    <lineage>
        <taxon>Bacteria</taxon>
        <taxon>Pseudomonadati</taxon>
        <taxon>Pseudomonadota</taxon>
        <taxon>Gammaproteobacteria</taxon>
        <taxon>Chromatiales</taxon>
        <taxon>Ectothiorhodospiraceae</taxon>
        <taxon>Ectothiorhodospira</taxon>
    </lineage>
</organism>
<evidence type="ECO:0000313" key="6">
    <source>
        <dbReference type="Proteomes" id="UP000199556"/>
    </source>
</evidence>
<evidence type="ECO:0000313" key="5">
    <source>
        <dbReference type="EMBL" id="SFM69136.1"/>
    </source>
</evidence>
<accession>A0A1I4SXE0</accession>
<dbReference type="Pfam" id="PF00089">
    <property type="entry name" value="Trypsin"/>
    <property type="match status" value="1"/>
</dbReference>
<proteinExistence type="predicted"/>
<dbReference type="InterPro" id="IPR001254">
    <property type="entry name" value="Trypsin_dom"/>
</dbReference>
<reference evidence="5 6" key="1">
    <citation type="submission" date="2016-10" db="EMBL/GenBank/DDBJ databases">
        <authorList>
            <person name="de Groot N.N."/>
        </authorList>
    </citation>
    <scope>NUCLEOTIDE SEQUENCE [LARGE SCALE GENOMIC DNA]</scope>
    <source>
        <strain evidence="5 6">DSM 4180</strain>
    </source>
</reference>
<dbReference type="SMART" id="SM00237">
    <property type="entry name" value="Calx_beta"/>
    <property type="match status" value="1"/>
</dbReference>
<dbReference type="InterPro" id="IPR038081">
    <property type="entry name" value="CalX-like_sf"/>
</dbReference>
<dbReference type="OrthoDB" id="7486720at2"/>
<dbReference type="STRING" id="195064.SAMN05421721_1246"/>
<dbReference type="GO" id="GO:0007154">
    <property type="term" value="P:cell communication"/>
    <property type="evidence" value="ECO:0007669"/>
    <property type="project" value="InterPro"/>
</dbReference>
<evidence type="ECO:0000259" key="4">
    <source>
        <dbReference type="PROSITE" id="PS50240"/>
    </source>
</evidence>
<dbReference type="EMBL" id="FOUO01000024">
    <property type="protein sequence ID" value="SFM69136.1"/>
    <property type="molecule type" value="Genomic_DNA"/>
</dbReference>
<dbReference type="AlphaFoldDB" id="A0A1I4SXE0"/>
<dbReference type="PROSITE" id="PS50240">
    <property type="entry name" value="TRYPSIN_DOM"/>
    <property type="match status" value="1"/>
</dbReference>
<dbReference type="InterPro" id="IPR009003">
    <property type="entry name" value="Peptidase_S1_PA"/>
</dbReference>
<dbReference type="Gene3D" id="2.60.40.2030">
    <property type="match status" value="1"/>
</dbReference>
<dbReference type="SUPFAM" id="SSF141072">
    <property type="entry name" value="CalX-like"/>
    <property type="match status" value="1"/>
</dbReference>